<gene>
    <name evidence="9" type="primary">LOC107035205</name>
</gene>
<evidence type="ECO:0000313" key="8">
    <source>
        <dbReference type="Proteomes" id="UP001652581"/>
    </source>
</evidence>
<dbReference type="PROSITE" id="PS00109">
    <property type="entry name" value="PROTEIN_KINASE_TYR"/>
    <property type="match status" value="1"/>
</dbReference>
<evidence type="ECO:0000256" key="5">
    <source>
        <dbReference type="ARBA" id="ARBA00022840"/>
    </source>
</evidence>
<dbReference type="RefSeq" id="XP_072810354.1">
    <property type="nucleotide sequence ID" value="XM_072954253.1"/>
</dbReference>
<reference evidence="9" key="1">
    <citation type="submission" date="2025-08" db="UniProtKB">
        <authorList>
            <consortium name="RefSeq"/>
        </authorList>
    </citation>
    <scope>IDENTIFICATION</scope>
</reference>
<keyword evidence="4" id="KW-0418">Kinase</keyword>
<dbReference type="InterPro" id="IPR050122">
    <property type="entry name" value="RTK"/>
</dbReference>
<keyword evidence="6" id="KW-0675">Receptor</keyword>
<evidence type="ECO:0000256" key="4">
    <source>
        <dbReference type="ARBA" id="ARBA00022777"/>
    </source>
</evidence>
<dbReference type="Pfam" id="PF07714">
    <property type="entry name" value="PK_Tyr_Ser-Thr"/>
    <property type="match status" value="1"/>
</dbReference>
<keyword evidence="3" id="KW-0547">Nucleotide-binding</keyword>
<protein>
    <recommendedName>
        <fullName evidence="1">receptor protein-tyrosine kinase</fullName>
        <ecNumber evidence="1">2.7.10.1</ecNumber>
    </recommendedName>
</protein>
<dbReference type="PANTHER" id="PTHR24416">
    <property type="entry name" value="TYROSINE-PROTEIN KINASE RECEPTOR"/>
    <property type="match status" value="1"/>
</dbReference>
<accession>A0ABM5CNX9</accession>
<dbReference type="GeneID" id="107035205"/>
<organism evidence="8 9">
    <name type="scientific">Vicugna pacos</name>
    <name type="common">Alpaca</name>
    <name type="synonym">Lama pacos</name>
    <dbReference type="NCBI Taxonomy" id="30538"/>
    <lineage>
        <taxon>Eukaryota</taxon>
        <taxon>Metazoa</taxon>
        <taxon>Chordata</taxon>
        <taxon>Craniata</taxon>
        <taxon>Vertebrata</taxon>
        <taxon>Euteleostomi</taxon>
        <taxon>Mammalia</taxon>
        <taxon>Eutheria</taxon>
        <taxon>Laurasiatheria</taxon>
        <taxon>Artiodactyla</taxon>
        <taxon>Tylopoda</taxon>
        <taxon>Camelidae</taxon>
        <taxon>Vicugna</taxon>
    </lineage>
</organism>
<keyword evidence="2" id="KW-0808">Transferase</keyword>
<keyword evidence="5" id="KW-0067">ATP-binding</keyword>
<dbReference type="Gene3D" id="1.10.510.10">
    <property type="entry name" value="Transferase(Phosphotransferase) domain 1"/>
    <property type="match status" value="1"/>
</dbReference>
<dbReference type="Proteomes" id="UP001652581">
    <property type="component" value="Chromosome 34"/>
</dbReference>
<dbReference type="PROSITE" id="PS50011">
    <property type="entry name" value="PROTEIN_KINASE_DOM"/>
    <property type="match status" value="1"/>
</dbReference>
<sequence>MFVFHTRKGSAIPLATLGSLSDALSSLLTQEAYVMASVDSPHTCHLLGICLASPVQLITQFMPFGCLLDHVRKPKDSIGPQHLLTWCVQIAKGMNYLEDQHLVHRDLAARNVLVKTAQHGKITDFGPDCLVLRSTTQKEAKGKLIVALLLSPFIIPSPVLHALRCFSLLKHVFHILASSSVQRIPEPAGASPCGRAAPLAKHLIRIDL</sequence>
<evidence type="ECO:0000256" key="3">
    <source>
        <dbReference type="ARBA" id="ARBA00022741"/>
    </source>
</evidence>
<evidence type="ECO:0000256" key="2">
    <source>
        <dbReference type="ARBA" id="ARBA00022679"/>
    </source>
</evidence>
<keyword evidence="8" id="KW-1185">Reference proteome</keyword>
<dbReference type="InterPro" id="IPR008266">
    <property type="entry name" value="Tyr_kinase_AS"/>
</dbReference>
<dbReference type="SMART" id="SM00219">
    <property type="entry name" value="TyrKc"/>
    <property type="match status" value="1"/>
</dbReference>
<dbReference type="EC" id="2.7.10.1" evidence="1"/>
<evidence type="ECO:0000256" key="6">
    <source>
        <dbReference type="ARBA" id="ARBA00023170"/>
    </source>
</evidence>
<evidence type="ECO:0000313" key="9">
    <source>
        <dbReference type="RefSeq" id="XP_072810354.1"/>
    </source>
</evidence>
<dbReference type="InterPro" id="IPR011009">
    <property type="entry name" value="Kinase-like_dom_sf"/>
</dbReference>
<evidence type="ECO:0000256" key="1">
    <source>
        <dbReference type="ARBA" id="ARBA00011902"/>
    </source>
</evidence>
<dbReference type="InterPro" id="IPR020635">
    <property type="entry name" value="Tyr_kinase_cat_dom"/>
</dbReference>
<dbReference type="SUPFAM" id="SSF56112">
    <property type="entry name" value="Protein kinase-like (PK-like)"/>
    <property type="match status" value="1"/>
</dbReference>
<feature type="domain" description="Protein kinase" evidence="7">
    <location>
        <begin position="1"/>
        <end position="208"/>
    </location>
</feature>
<dbReference type="PANTHER" id="PTHR24416:SF91">
    <property type="entry name" value="EPIDERMAL GROWTH FACTOR RECEPTOR"/>
    <property type="match status" value="1"/>
</dbReference>
<dbReference type="Gene3D" id="3.30.200.20">
    <property type="entry name" value="Phosphorylase Kinase, domain 1"/>
    <property type="match status" value="1"/>
</dbReference>
<name>A0ABM5CNX9_VICPA</name>
<dbReference type="InterPro" id="IPR001245">
    <property type="entry name" value="Ser-Thr/Tyr_kinase_cat_dom"/>
</dbReference>
<evidence type="ECO:0000259" key="7">
    <source>
        <dbReference type="PROSITE" id="PS50011"/>
    </source>
</evidence>
<dbReference type="InterPro" id="IPR000719">
    <property type="entry name" value="Prot_kinase_dom"/>
</dbReference>
<proteinExistence type="predicted"/>